<evidence type="ECO:0000256" key="1">
    <source>
        <dbReference type="SAM" id="Phobius"/>
    </source>
</evidence>
<keyword evidence="1" id="KW-1133">Transmembrane helix</keyword>
<dbReference type="RefSeq" id="WP_192026112.1">
    <property type="nucleotide sequence ID" value="NZ_JACYTN010000014.1"/>
</dbReference>
<accession>A0ABR9B065</accession>
<dbReference type="InterPro" id="IPR025436">
    <property type="entry name" value="DUF4179"/>
</dbReference>
<reference evidence="4 5" key="1">
    <citation type="submission" date="2020-09" db="EMBL/GenBank/DDBJ databases">
        <title>Paenibacillus sp. CAU 1523 isolated from sand of Haeundae Beach.</title>
        <authorList>
            <person name="Kim W."/>
        </authorList>
    </citation>
    <scope>NUCLEOTIDE SEQUENCE [LARGE SCALE GENOMIC DNA]</scope>
    <source>
        <strain evidence="4 5">CAU 1523</strain>
    </source>
</reference>
<feature type="transmembrane region" description="Helical" evidence="1">
    <location>
        <begin position="57"/>
        <end position="81"/>
    </location>
</feature>
<evidence type="ECO:0000313" key="5">
    <source>
        <dbReference type="Proteomes" id="UP000634529"/>
    </source>
</evidence>
<keyword evidence="1" id="KW-0472">Membrane</keyword>
<sequence length="401" mass="45166">MVHLRRQTECSEMDAIEKMIDDSQLPNEQLRDQIMSKIEERSIPQRSRSRSKSRPSLLKRTVIALSAASILGIGVIFSGYVSPVMADTLKNIPVIGVLFHGTSEKAVQAAIDQGIVSQPNLPVTHDGITLKLTNLLYDGTRLSFFVEREGENLPSSTVSPYDDEDTKIVYAASKEYENANIVPENEKLKGYIEKPILLVNGQELQFSTGGYGDYPLNGKSAFSVEYTRLTHLPDEFELTIQLKVTRVKEIFEFKIPVKVENKSLVFKPNVSQSNGTFSYTVKELTLSPVSTRLVLDSHGPVPQSPEQTGKYHASKVYYELVDDKGKVVEQSMFGYFHRLPELQYQNDDLYSPFEGTPKSITIRPFTLTVKTVDWSVMDLDKNGEQDRTYLKDLELTIPIAK</sequence>
<comment type="caution">
    <text evidence="4">The sequence shown here is derived from an EMBL/GenBank/DDBJ whole genome shotgun (WGS) entry which is preliminary data.</text>
</comment>
<feature type="domain" description="DUF5643" evidence="3">
    <location>
        <begin position="265"/>
        <end position="391"/>
    </location>
</feature>
<dbReference type="Pfam" id="PF18705">
    <property type="entry name" value="DUF5643"/>
    <property type="match status" value="1"/>
</dbReference>
<dbReference type="InterPro" id="IPR040680">
    <property type="entry name" value="DUF5643"/>
</dbReference>
<dbReference type="Gene3D" id="2.60.40.1630">
    <property type="entry name" value="bacillus anthracis domain"/>
    <property type="match status" value="1"/>
</dbReference>
<evidence type="ECO:0000259" key="2">
    <source>
        <dbReference type="Pfam" id="PF13786"/>
    </source>
</evidence>
<evidence type="ECO:0000259" key="3">
    <source>
        <dbReference type="Pfam" id="PF18705"/>
    </source>
</evidence>
<dbReference type="Pfam" id="PF13786">
    <property type="entry name" value="DUF4179"/>
    <property type="match status" value="1"/>
</dbReference>
<gene>
    <name evidence="4" type="ORF">IFO66_15935</name>
</gene>
<protein>
    <submittedName>
        <fullName evidence="4">DUF4179 domain-containing protein</fullName>
    </submittedName>
</protein>
<feature type="domain" description="DUF4179" evidence="2">
    <location>
        <begin position="59"/>
        <end position="147"/>
    </location>
</feature>
<name>A0ABR9B065_9BACL</name>
<dbReference type="EMBL" id="JACYTN010000014">
    <property type="protein sequence ID" value="MBD8499783.1"/>
    <property type="molecule type" value="Genomic_DNA"/>
</dbReference>
<dbReference type="Proteomes" id="UP000634529">
    <property type="component" value="Unassembled WGS sequence"/>
</dbReference>
<proteinExistence type="predicted"/>
<keyword evidence="1" id="KW-0812">Transmembrane</keyword>
<evidence type="ECO:0000313" key="4">
    <source>
        <dbReference type="EMBL" id="MBD8499783.1"/>
    </source>
</evidence>
<organism evidence="4 5">
    <name type="scientific">Paenibacillus arenosi</name>
    <dbReference type="NCBI Taxonomy" id="2774142"/>
    <lineage>
        <taxon>Bacteria</taxon>
        <taxon>Bacillati</taxon>
        <taxon>Bacillota</taxon>
        <taxon>Bacilli</taxon>
        <taxon>Bacillales</taxon>
        <taxon>Paenibacillaceae</taxon>
        <taxon>Paenibacillus</taxon>
    </lineage>
</organism>
<keyword evidence="5" id="KW-1185">Reference proteome</keyword>